<protein>
    <submittedName>
        <fullName evidence="1">Uncharacterized protein</fullName>
    </submittedName>
</protein>
<sequence>MSSLAIFYQCGVSGLSQSPIYDRKEENIFLSYYFSSLSSPRSIRHQQIFSNQICLELNSFQVVPTSSLSTGLPLPLLPI</sequence>
<evidence type="ECO:0000313" key="1">
    <source>
        <dbReference type="EMBL" id="CEK83110.1"/>
    </source>
</evidence>
<dbReference type="EMBL" id="HACG01036245">
    <property type="protein sequence ID" value="CEK83110.1"/>
    <property type="molecule type" value="Transcribed_RNA"/>
</dbReference>
<gene>
    <name evidence="1" type="primary">ORF135247</name>
</gene>
<accession>A0A0B7AT81</accession>
<proteinExistence type="predicted"/>
<organism evidence="1">
    <name type="scientific">Arion vulgaris</name>
    <dbReference type="NCBI Taxonomy" id="1028688"/>
    <lineage>
        <taxon>Eukaryota</taxon>
        <taxon>Metazoa</taxon>
        <taxon>Spiralia</taxon>
        <taxon>Lophotrochozoa</taxon>
        <taxon>Mollusca</taxon>
        <taxon>Gastropoda</taxon>
        <taxon>Heterobranchia</taxon>
        <taxon>Euthyneura</taxon>
        <taxon>Panpulmonata</taxon>
        <taxon>Eupulmonata</taxon>
        <taxon>Stylommatophora</taxon>
        <taxon>Helicina</taxon>
        <taxon>Arionoidea</taxon>
        <taxon>Arionidae</taxon>
        <taxon>Arion</taxon>
    </lineage>
</organism>
<dbReference type="AlphaFoldDB" id="A0A0B7AT81"/>
<name>A0A0B7AT81_9EUPU</name>
<reference evidence="1" key="1">
    <citation type="submission" date="2014-12" db="EMBL/GenBank/DDBJ databases">
        <title>Insight into the proteome of Arion vulgaris.</title>
        <authorList>
            <person name="Aradska J."/>
            <person name="Bulat T."/>
            <person name="Smidak R."/>
            <person name="Sarate P."/>
            <person name="Gangsoo J."/>
            <person name="Sialana F."/>
            <person name="Bilban M."/>
            <person name="Lubec G."/>
        </authorList>
    </citation>
    <scope>NUCLEOTIDE SEQUENCE</scope>
    <source>
        <tissue evidence="1">Skin</tissue>
    </source>
</reference>